<dbReference type="SUPFAM" id="SSF117281">
    <property type="entry name" value="Kelch motif"/>
    <property type="match status" value="1"/>
</dbReference>
<keyword evidence="5" id="KW-1185">Reference proteome</keyword>
<dbReference type="PROSITE" id="PS50097">
    <property type="entry name" value="BTB"/>
    <property type="match status" value="1"/>
</dbReference>
<dbReference type="Pfam" id="PF07707">
    <property type="entry name" value="BACK"/>
    <property type="match status" value="1"/>
</dbReference>
<evidence type="ECO:0000256" key="2">
    <source>
        <dbReference type="ARBA" id="ARBA00022737"/>
    </source>
</evidence>
<sequence>MRHQVKEEPTYKMNRGAGENTSRDQSNEKLLVKLCHAEQILRTLDSYRQDGIFTDVVLATEGQEFPCHRAALSANSAYFRAMFARGLKEGHQNVISLQQISAPTMSLVLDYMYGADIVIQEDNVERVLELSNLLQISKLQEACIGFLEGQLHPSNCLGIKRFANSFSIPSLVEKSKRCLLEGFAEVSHHQEFLDLEAEELAECLADEQLAVLKEEVVFEAAMRWVRHDVGARKGVLKDLLQCVRLPLLDPCYFVEKVETNELIQACKECVPLLQKVRKGYLLGTEVGSPWSRPRRFMELAEMIVVIGGCDKKGLLKLPFVDMFHPASGQWKPLSSMPGYTKSEFASCSLKNNVYISGGHVNSSDVWMLSPKLNVWIKVACLKKGRWRHKMVTLQGKIYAVGGYDGFDRLASVECYDSFCNTWTAVAPLVEAISSAAVVSCLDQLYVIGGAVDDRANTDKVQCYDPATNRWSLLSPAPFSQRCINAVTLNNLIYVAGGLLNKIFHYDPRKDTWSEVASLPGPLESCGITVCAGKIYILGGRDENGEGTEKAFVFDVATGKVEPQPPLQRCTSYHGCVTVLQHVTR</sequence>
<dbReference type="SUPFAM" id="SSF54695">
    <property type="entry name" value="POZ domain"/>
    <property type="match status" value="1"/>
</dbReference>
<gene>
    <name evidence="6" type="primary">KLHL35</name>
</gene>
<dbReference type="PANTHER" id="PTHR24412">
    <property type="entry name" value="KELCH PROTEIN"/>
    <property type="match status" value="1"/>
</dbReference>
<organism evidence="5 6">
    <name type="scientific">Eublepharis macularius</name>
    <name type="common">Leopard gecko</name>
    <name type="synonym">Cyrtodactylus macularius</name>
    <dbReference type="NCBI Taxonomy" id="481883"/>
    <lineage>
        <taxon>Eukaryota</taxon>
        <taxon>Metazoa</taxon>
        <taxon>Chordata</taxon>
        <taxon>Craniata</taxon>
        <taxon>Vertebrata</taxon>
        <taxon>Euteleostomi</taxon>
        <taxon>Lepidosauria</taxon>
        <taxon>Squamata</taxon>
        <taxon>Bifurcata</taxon>
        <taxon>Gekkota</taxon>
        <taxon>Eublepharidae</taxon>
        <taxon>Eublepharinae</taxon>
        <taxon>Eublepharis</taxon>
    </lineage>
</organism>
<dbReference type="CTD" id="283212"/>
<dbReference type="Gene3D" id="3.30.710.10">
    <property type="entry name" value="Potassium Channel Kv1.1, Chain A"/>
    <property type="match status" value="1"/>
</dbReference>
<dbReference type="InterPro" id="IPR006652">
    <property type="entry name" value="Kelch_1"/>
</dbReference>
<dbReference type="GO" id="GO:0031463">
    <property type="term" value="C:Cul3-RING ubiquitin ligase complex"/>
    <property type="evidence" value="ECO:0007669"/>
    <property type="project" value="TreeGrafter"/>
</dbReference>
<evidence type="ECO:0000256" key="3">
    <source>
        <dbReference type="SAM" id="MobiDB-lite"/>
    </source>
</evidence>
<dbReference type="PANTHER" id="PTHR24412:SF187">
    <property type="entry name" value="KELCH-LIKE PROTEIN 35"/>
    <property type="match status" value="1"/>
</dbReference>
<dbReference type="InterPro" id="IPR000210">
    <property type="entry name" value="BTB/POZ_dom"/>
</dbReference>
<dbReference type="KEGG" id="emc:129326559"/>
<evidence type="ECO:0000259" key="4">
    <source>
        <dbReference type="PROSITE" id="PS50097"/>
    </source>
</evidence>
<dbReference type="FunFam" id="1.25.40.420:FF:000001">
    <property type="entry name" value="Kelch-like family member 12"/>
    <property type="match status" value="1"/>
</dbReference>
<dbReference type="SMART" id="SM00225">
    <property type="entry name" value="BTB"/>
    <property type="match status" value="1"/>
</dbReference>
<keyword evidence="1" id="KW-0880">Kelch repeat</keyword>
<dbReference type="AlphaFoldDB" id="A0AA97KT86"/>
<dbReference type="CDD" id="cd18265">
    <property type="entry name" value="BTB_POZ_KLHL35"/>
    <property type="match status" value="1"/>
</dbReference>
<dbReference type="Pfam" id="PF00651">
    <property type="entry name" value="BTB"/>
    <property type="match status" value="1"/>
</dbReference>
<dbReference type="PIRSF" id="PIRSF037037">
    <property type="entry name" value="Kelch-like_protein_gigaxonin"/>
    <property type="match status" value="1"/>
</dbReference>
<dbReference type="GO" id="GO:0005737">
    <property type="term" value="C:cytoplasm"/>
    <property type="evidence" value="ECO:0007669"/>
    <property type="project" value="TreeGrafter"/>
</dbReference>
<name>A0AA97KT86_EUBMA</name>
<proteinExistence type="predicted"/>
<evidence type="ECO:0000313" key="5">
    <source>
        <dbReference type="Proteomes" id="UP001190640"/>
    </source>
</evidence>
<dbReference type="Pfam" id="PF24681">
    <property type="entry name" value="Kelch_KLHDC2_KLHL20_DRC7"/>
    <property type="match status" value="1"/>
</dbReference>
<protein>
    <submittedName>
        <fullName evidence="6">Kelch-like protein 35</fullName>
    </submittedName>
</protein>
<dbReference type="Gene3D" id="2.120.10.80">
    <property type="entry name" value="Kelch-type beta propeller"/>
    <property type="match status" value="1"/>
</dbReference>
<dbReference type="SMART" id="SM00612">
    <property type="entry name" value="Kelch"/>
    <property type="match status" value="6"/>
</dbReference>
<dbReference type="Gene3D" id="1.25.40.420">
    <property type="match status" value="1"/>
</dbReference>
<accession>A0AA97KT86</accession>
<dbReference type="InterPro" id="IPR015915">
    <property type="entry name" value="Kelch-typ_b-propeller"/>
</dbReference>
<dbReference type="GO" id="GO:0006511">
    <property type="term" value="P:ubiquitin-dependent protein catabolic process"/>
    <property type="evidence" value="ECO:0007669"/>
    <property type="project" value="TreeGrafter"/>
</dbReference>
<dbReference type="InterPro" id="IPR030601">
    <property type="entry name" value="KLHL35_BTB_POZ_dom"/>
</dbReference>
<reference evidence="6" key="1">
    <citation type="submission" date="2025-08" db="UniProtKB">
        <authorList>
            <consortium name="RefSeq"/>
        </authorList>
    </citation>
    <scope>IDENTIFICATION</scope>
    <source>
        <tissue evidence="6">Blood</tissue>
    </source>
</reference>
<dbReference type="Proteomes" id="UP001190640">
    <property type="component" value="Chromosome 3"/>
</dbReference>
<feature type="region of interest" description="Disordered" evidence="3">
    <location>
        <begin position="1"/>
        <end position="24"/>
    </location>
</feature>
<feature type="domain" description="BTB" evidence="4">
    <location>
        <begin position="54"/>
        <end position="121"/>
    </location>
</feature>
<keyword evidence="2" id="KW-0677">Repeat</keyword>
<dbReference type="SMART" id="SM00875">
    <property type="entry name" value="BACK"/>
    <property type="match status" value="1"/>
</dbReference>
<evidence type="ECO:0000256" key="1">
    <source>
        <dbReference type="ARBA" id="ARBA00022441"/>
    </source>
</evidence>
<evidence type="ECO:0000313" key="6">
    <source>
        <dbReference type="RefSeq" id="XP_054830750.1"/>
    </source>
</evidence>
<dbReference type="InterPro" id="IPR017096">
    <property type="entry name" value="BTB-kelch_protein"/>
</dbReference>
<feature type="compositionally biased region" description="Basic and acidic residues" evidence="3">
    <location>
        <begin position="1"/>
        <end position="10"/>
    </location>
</feature>
<dbReference type="InterPro" id="IPR011333">
    <property type="entry name" value="SKP1/BTB/POZ_sf"/>
</dbReference>
<dbReference type="InterPro" id="IPR011705">
    <property type="entry name" value="BACK"/>
</dbReference>
<dbReference type="GeneID" id="129326559"/>
<dbReference type="RefSeq" id="XP_054830750.1">
    <property type="nucleotide sequence ID" value="XM_054974775.1"/>
</dbReference>
<dbReference type="Pfam" id="PF01344">
    <property type="entry name" value="Kelch_1"/>
    <property type="match status" value="1"/>
</dbReference>